<protein>
    <submittedName>
        <fullName evidence="8">ATP-dependent helicase</fullName>
    </submittedName>
</protein>
<dbReference type="PROSITE" id="PS51194">
    <property type="entry name" value="HELICASE_CTER"/>
    <property type="match status" value="1"/>
</dbReference>
<dbReference type="PANTHER" id="PTHR47959">
    <property type="entry name" value="ATP-DEPENDENT RNA HELICASE RHLE-RELATED"/>
    <property type="match status" value="1"/>
</dbReference>
<reference evidence="8" key="1">
    <citation type="submission" date="2018-02" db="EMBL/GenBank/DDBJ databases">
        <authorList>
            <person name="Vasarhelyi B.M."/>
            <person name="Deshmukh S."/>
            <person name="Balint B."/>
            <person name="Kukolya J."/>
        </authorList>
    </citation>
    <scope>NUCLEOTIDE SEQUENCE</scope>
    <source>
        <strain evidence="8">KB22</strain>
    </source>
</reference>
<gene>
    <name evidence="8" type="ORF">C4F49_17245</name>
</gene>
<proteinExistence type="inferred from homology"/>
<comment type="similarity">
    <text evidence="5">Belongs to the DEAD box helicase family.</text>
</comment>
<dbReference type="Proteomes" id="UP000616201">
    <property type="component" value="Unassembled WGS sequence"/>
</dbReference>
<dbReference type="GO" id="GO:0003724">
    <property type="term" value="F:RNA helicase activity"/>
    <property type="evidence" value="ECO:0007669"/>
    <property type="project" value="TreeGrafter"/>
</dbReference>
<keyword evidence="4" id="KW-0067">ATP-binding</keyword>
<evidence type="ECO:0000259" key="7">
    <source>
        <dbReference type="PROSITE" id="PS51194"/>
    </source>
</evidence>
<dbReference type="SMART" id="SM00490">
    <property type="entry name" value="HELICc"/>
    <property type="match status" value="1"/>
</dbReference>
<keyword evidence="1" id="KW-0547">Nucleotide-binding</keyword>
<dbReference type="GO" id="GO:0005524">
    <property type="term" value="F:ATP binding"/>
    <property type="evidence" value="ECO:0007669"/>
    <property type="project" value="UniProtKB-KW"/>
</dbReference>
<dbReference type="PROSITE" id="PS51192">
    <property type="entry name" value="HELICASE_ATP_BIND_1"/>
    <property type="match status" value="1"/>
</dbReference>
<evidence type="ECO:0000256" key="5">
    <source>
        <dbReference type="ARBA" id="ARBA00038437"/>
    </source>
</evidence>
<dbReference type="GO" id="GO:0003676">
    <property type="term" value="F:nucleic acid binding"/>
    <property type="evidence" value="ECO:0007669"/>
    <property type="project" value="InterPro"/>
</dbReference>
<dbReference type="SUPFAM" id="SSF52540">
    <property type="entry name" value="P-loop containing nucleoside triphosphate hydrolases"/>
    <property type="match status" value="1"/>
</dbReference>
<evidence type="ECO:0000256" key="2">
    <source>
        <dbReference type="ARBA" id="ARBA00022801"/>
    </source>
</evidence>
<dbReference type="InterPro" id="IPR014001">
    <property type="entry name" value="Helicase_ATP-bd"/>
</dbReference>
<name>A0A928UY72_9SPHI</name>
<accession>A0A928UY72</accession>
<dbReference type="EMBL" id="PRDK01000010">
    <property type="protein sequence ID" value="MBE8715420.1"/>
    <property type="molecule type" value="Genomic_DNA"/>
</dbReference>
<dbReference type="InterPro" id="IPR044742">
    <property type="entry name" value="DEAD/DEAH_RhlB"/>
</dbReference>
<feature type="domain" description="Helicase ATP-binding" evidence="6">
    <location>
        <begin position="32"/>
        <end position="204"/>
    </location>
</feature>
<sequence length="390" mass="44082">MDFDKLIQHQGLLQNIKELQHKNATAVQSQVLSATKEKTDLLAISPTGTGKTEAFVIPILAKLVTVPAENRTQVLIISPTRELTLQTANRIESLSKGLEITSLAIYGGQSYETSKTALAQKQDIIIATPGRLLDLIEKDWLDLLSVELLVIDEIDQLLDLGFLQSLYLLIGELPKDCSKWMFSATMNAETKKLADKILRKPKEIQVLSNDEKKLHERIFFVDKDDKKELLKHLILSKNLSQVIVFTRTTHAVDRIQKFLMQHGIPSASLYGEKKQSEREKALDDLIKKEIRVLIATDIATRGIDIQSLEAIFNYEVPETAETYIHRIGRTSRGLNDGYAFTFCDADENAKLIQLQGALKRTIPIEDSHPFVLNWQKSLSKPKKSSKKKRK</sequence>
<keyword evidence="2" id="KW-0378">Hydrolase</keyword>
<comment type="caution">
    <text evidence="8">The sequence shown here is derived from an EMBL/GenBank/DDBJ whole genome shotgun (WGS) entry which is preliminary data.</text>
</comment>
<dbReference type="PANTHER" id="PTHR47959:SF13">
    <property type="entry name" value="ATP-DEPENDENT RNA HELICASE RHLE"/>
    <property type="match status" value="1"/>
</dbReference>
<dbReference type="CDD" id="cd18787">
    <property type="entry name" value="SF2_C_DEAD"/>
    <property type="match status" value="1"/>
</dbReference>
<dbReference type="InterPro" id="IPR050079">
    <property type="entry name" value="DEAD_box_RNA_helicase"/>
</dbReference>
<dbReference type="InterPro" id="IPR027417">
    <property type="entry name" value="P-loop_NTPase"/>
</dbReference>
<dbReference type="SMART" id="SM00487">
    <property type="entry name" value="DEXDc"/>
    <property type="match status" value="1"/>
</dbReference>
<dbReference type="InterPro" id="IPR001650">
    <property type="entry name" value="Helicase_C-like"/>
</dbReference>
<evidence type="ECO:0000256" key="1">
    <source>
        <dbReference type="ARBA" id="ARBA00022741"/>
    </source>
</evidence>
<keyword evidence="3 8" id="KW-0347">Helicase</keyword>
<dbReference type="InterPro" id="IPR011545">
    <property type="entry name" value="DEAD/DEAH_box_helicase_dom"/>
</dbReference>
<dbReference type="Pfam" id="PF00270">
    <property type="entry name" value="DEAD"/>
    <property type="match status" value="1"/>
</dbReference>
<dbReference type="Pfam" id="PF00271">
    <property type="entry name" value="Helicase_C"/>
    <property type="match status" value="1"/>
</dbReference>
<evidence type="ECO:0000259" key="6">
    <source>
        <dbReference type="PROSITE" id="PS51192"/>
    </source>
</evidence>
<evidence type="ECO:0000313" key="9">
    <source>
        <dbReference type="Proteomes" id="UP000616201"/>
    </source>
</evidence>
<dbReference type="GO" id="GO:0005829">
    <property type="term" value="C:cytosol"/>
    <property type="evidence" value="ECO:0007669"/>
    <property type="project" value="TreeGrafter"/>
</dbReference>
<organism evidence="8 9">
    <name type="scientific">Sphingobacterium hungaricum</name>
    <dbReference type="NCBI Taxonomy" id="2082723"/>
    <lineage>
        <taxon>Bacteria</taxon>
        <taxon>Pseudomonadati</taxon>
        <taxon>Bacteroidota</taxon>
        <taxon>Sphingobacteriia</taxon>
        <taxon>Sphingobacteriales</taxon>
        <taxon>Sphingobacteriaceae</taxon>
        <taxon>Sphingobacterium</taxon>
    </lineage>
</organism>
<dbReference type="CDD" id="cd00268">
    <property type="entry name" value="DEADc"/>
    <property type="match status" value="1"/>
</dbReference>
<keyword evidence="9" id="KW-1185">Reference proteome</keyword>
<dbReference type="Gene3D" id="3.40.50.300">
    <property type="entry name" value="P-loop containing nucleotide triphosphate hydrolases"/>
    <property type="match status" value="2"/>
</dbReference>
<evidence type="ECO:0000256" key="3">
    <source>
        <dbReference type="ARBA" id="ARBA00022806"/>
    </source>
</evidence>
<dbReference type="GO" id="GO:0016787">
    <property type="term" value="F:hydrolase activity"/>
    <property type="evidence" value="ECO:0007669"/>
    <property type="project" value="UniProtKB-KW"/>
</dbReference>
<evidence type="ECO:0000256" key="4">
    <source>
        <dbReference type="ARBA" id="ARBA00022840"/>
    </source>
</evidence>
<feature type="domain" description="Helicase C-terminal" evidence="7">
    <location>
        <begin position="228"/>
        <end position="375"/>
    </location>
</feature>
<evidence type="ECO:0000313" key="8">
    <source>
        <dbReference type="EMBL" id="MBE8715420.1"/>
    </source>
</evidence>
<dbReference type="AlphaFoldDB" id="A0A928UY72"/>